<gene>
    <name evidence="3" type="ORF">FLO80_03205</name>
</gene>
<evidence type="ECO:0000313" key="3">
    <source>
        <dbReference type="EMBL" id="KAA0920143.1"/>
    </source>
</evidence>
<dbReference type="AlphaFoldDB" id="A0A5A9ZS68"/>
<dbReference type="EMBL" id="VINQ01000002">
    <property type="protein sequence ID" value="KAA0920143.1"/>
    <property type="molecule type" value="Genomic_DNA"/>
</dbReference>
<protein>
    <submittedName>
        <fullName evidence="3">Uncharacterized protein</fullName>
    </submittedName>
</protein>
<evidence type="ECO:0000256" key="2">
    <source>
        <dbReference type="SAM" id="SignalP"/>
    </source>
</evidence>
<keyword evidence="2" id="KW-0732">Signal</keyword>
<feature type="region of interest" description="Disordered" evidence="1">
    <location>
        <begin position="24"/>
        <end position="43"/>
    </location>
</feature>
<name>A0A5A9ZS68_9RHOB</name>
<feature type="signal peptide" evidence="2">
    <location>
        <begin position="1"/>
        <end position="19"/>
    </location>
</feature>
<accession>A0A5A9ZS68</accession>
<feature type="chain" id="PRO_5022985110" evidence="2">
    <location>
        <begin position="20"/>
        <end position="203"/>
    </location>
</feature>
<proteinExistence type="predicted"/>
<sequence>MKHAIPILLILALPGLATAQDHTAHGKAHHMTHGGDISGDTHTMAEPADLREAGQSAFATIQEIVARLMADPATDWATVDIEALRQHLVDMDNVTLRAQVETRPLDGGARFVVTSNDPAVTASIRAMVPAHAATMDGVQGWRLSATSTAGGAILTATGPGDAALRIRGLGFIGLMTVGMHHQSHHLALATGHAPHAHQHRAQD</sequence>
<comment type="caution">
    <text evidence="3">The sequence shown here is derived from an EMBL/GenBank/DDBJ whole genome shotgun (WGS) entry which is preliminary data.</text>
</comment>
<dbReference type="Proteomes" id="UP000325291">
    <property type="component" value="Unassembled WGS sequence"/>
</dbReference>
<keyword evidence="4" id="KW-1185">Reference proteome</keyword>
<evidence type="ECO:0000313" key="4">
    <source>
        <dbReference type="Proteomes" id="UP000325291"/>
    </source>
</evidence>
<organism evidence="3 4">
    <name type="scientific">Aquicoccus porphyridii</name>
    <dbReference type="NCBI Taxonomy" id="1852029"/>
    <lineage>
        <taxon>Bacteria</taxon>
        <taxon>Pseudomonadati</taxon>
        <taxon>Pseudomonadota</taxon>
        <taxon>Alphaproteobacteria</taxon>
        <taxon>Rhodobacterales</taxon>
        <taxon>Paracoccaceae</taxon>
        <taxon>Aquicoccus</taxon>
    </lineage>
</organism>
<dbReference type="RefSeq" id="WP_111363990.1">
    <property type="nucleotide sequence ID" value="NZ_VINQ01000002.1"/>
</dbReference>
<evidence type="ECO:0000256" key="1">
    <source>
        <dbReference type="SAM" id="MobiDB-lite"/>
    </source>
</evidence>
<reference evidence="3 4" key="1">
    <citation type="submission" date="2019-07" db="EMBL/GenBank/DDBJ databases">
        <title>Aquicoccus porphyridii gen. nov., sp. nov., isolated from a small marine red alga, Porphyridium marinum.</title>
        <authorList>
            <person name="Liu L."/>
        </authorList>
    </citation>
    <scope>NUCLEOTIDE SEQUENCE [LARGE SCALE GENOMIC DNA]</scope>
    <source>
        <strain evidence="3 4">L1 8-17</strain>
    </source>
</reference>